<dbReference type="GO" id="GO:0003723">
    <property type="term" value="F:RNA binding"/>
    <property type="evidence" value="ECO:0007669"/>
    <property type="project" value="InterPro"/>
</dbReference>
<evidence type="ECO:0000313" key="3">
    <source>
        <dbReference type="Proteomes" id="UP000784294"/>
    </source>
</evidence>
<accession>A0A448X5F3</accession>
<name>A0A448X5F3_9PLAT</name>
<keyword evidence="3" id="KW-1185">Reference proteome</keyword>
<dbReference type="InterPro" id="IPR036612">
    <property type="entry name" value="KH_dom_type_1_sf"/>
</dbReference>
<gene>
    <name evidence="2" type="ORF">PXEA_LOCUS21991</name>
</gene>
<feature type="region of interest" description="Disordered" evidence="1">
    <location>
        <begin position="112"/>
        <end position="132"/>
    </location>
</feature>
<organism evidence="2 3">
    <name type="scientific">Protopolystoma xenopodis</name>
    <dbReference type="NCBI Taxonomy" id="117903"/>
    <lineage>
        <taxon>Eukaryota</taxon>
        <taxon>Metazoa</taxon>
        <taxon>Spiralia</taxon>
        <taxon>Lophotrochozoa</taxon>
        <taxon>Platyhelminthes</taxon>
        <taxon>Monogenea</taxon>
        <taxon>Polyopisthocotylea</taxon>
        <taxon>Polystomatidea</taxon>
        <taxon>Polystomatidae</taxon>
        <taxon>Protopolystoma</taxon>
    </lineage>
</organism>
<comment type="caution">
    <text evidence="2">The sequence shown here is derived from an EMBL/GenBank/DDBJ whole genome shotgun (WGS) entry which is preliminary data.</text>
</comment>
<dbReference type="CDD" id="cd22525">
    <property type="entry name" value="KH-I_Rrp4_eukar"/>
    <property type="match status" value="1"/>
</dbReference>
<evidence type="ECO:0000313" key="2">
    <source>
        <dbReference type="EMBL" id="VEL28551.1"/>
    </source>
</evidence>
<reference evidence="2" key="1">
    <citation type="submission" date="2018-11" db="EMBL/GenBank/DDBJ databases">
        <authorList>
            <consortium name="Pathogen Informatics"/>
        </authorList>
    </citation>
    <scope>NUCLEOTIDE SEQUENCE</scope>
</reference>
<proteinExistence type="predicted"/>
<evidence type="ECO:0000256" key="1">
    <source>
        <dbReference type="SAM" id="MobiDB-lite"/>
    </source>
</evidence>
<sequence>MFFSTQEGDLIVGEVHEIYKDGSLQLHMPGQRSGRLGGGCLLKLPPNCIKRQKLHRHRLLVPRASALLRESFPASSLSSGGLDLVSATRVGLILGCNGLVWVGLASGADWSGDAPHQTDSNSQPEIETDSLDPMERRRLAVDERLAVARVRNCILALARHRVPIWEMSVLAAFEASWLEDRHQIISGPEAIATDTEAATIDLFAGIAGLLQADASRRLAALVAAKIEASF</sequence>
<dbReference type="Proteomes" id="UP000784294">
    <property type="component" value="Unassembled WGS sequence"/>
</dbReference>
<protein>
    <recommendedName>
        <fullName evidence="4">K Homology domain-containing protein</fullName>
    </recommendedName>
</protein>
<dbReference type="EMBL" id="CAAALY010095887">
    <property type="protein sequence ID" value="VEL28551.1"/>
    <property type="molecule type" value="Genomic_DNA"/>
</dbReference>
<dbReference type="OrthoDB" id="1650at2759"/>
<dbReference type="AlphaFoldDB" id="A0A448X5F3"/>
<dbReference type="SUPFAM" id="SSF54791">
    <property type="entry name" value="Eukaryotic type KH-domain (KH-domain type I)"/>
    <property type="match status" value="1"/>
</dbReference>
<evidence type="ECO:0008006" key="4">
    <source>
        <dbReference type="Google" id="ProtNLM"/>
    </source>
</evidence>